<dbReference type="InterPro" id="IPR016035">
    <property type="entry name" value="Acyl_Trfase/lysoPLipase"/>
</dbReference>
<feature type="non-terminal residue" evidence="7">
    <location>
        <position position="257"/>
    </location>
</feature>
<proteinExistence type="predicted"/>
<dbReference type="InterPro" id="IPR050091">
    <property type="entry name" value="PKS_NRPS_Biosynth_Enz"/>
</dbReference>
<dbReference type="GO" id="GO:0006633">
    <property type="term" value="P:fatty acid biosynthetic process"/>
    <property type="evidence" value="ECO:0007669"/>
    <property type="project" value="TreeGrafter"/>
</dbReference>
<evidence type="ECO:0000259" key="6">
    <source>
        <dbReference type="Pfam" id="PF16197"/>
    </source>
</evidence>
<protein>
    <submittedName>
        <fullName evidence="7">Polyketide synthase</fullName>
    </submittedName>
</protein>
<feature type="domain" description="Polyketide synthase C-terminal extension" evidence="6">
    <location>
        <begin position="32"/>
        <end position="153"/>
    </location>
</feature>
<evidence type="ECO:0000259" key="5">
    <source>
        <dbReference type="Pfam" id="PF02801"/>
    </source>
</evidence>
<reference evidence="7" key="1">
    <citation type="submission" date="2008-03" db="EMBL/GenBank/DDBJ databases">
        <title>Diversity of polyketide synthase genes in actinomycetes isolated from Indonesia.</title>
        <authorList>
            <person name="Komaki H."/>
            <person name="Yamamura H."/>
            <person name="Lisdiyanti P."/>
            <person name="Widyastuti Y."/>
            <person name="Ando K."/>
            <person name="Harayama S."/>
        </authorList>
    </citation>
    <scope>NUCLEOTIDE SEQUENCE</scope>
    <source>
        <strain evidence="7">ID05-A0445</strain>
    </source>
</reference>
<keyword evidence="2" id="KW-0511">Multifunctional enzyme</keyword>
<dbReference type="PANTHER" id="PTHR43775">
    <property type="entry name" value="FATTY ACID SYNTHASE"/>
    <property type="match status" value="1"/>
</dbReference>
<dbReference type="InterPro" id="IPR001227">
    <property type="entry name" value="Ac_transferase_dom_sf"/>
</dbReference>
<feature type="compositionally biased region" description="Low complexity" evidence="3">
    <location>
        <begin position="80"/>
        <end position="94"/>
    </location>
</feature>
<dbReference type="InterPro" id="IPR016039">
    <property type="entry name" value="Thiolase-like"/>
</dbReference>
<feature type="region of interest" description="Disordered" evidence="3">
    <location>
        <begin position="80"/>
        <end position="99"/>
    </location>
</feature>
<sequence length="257" mass="26447">HAQAAAGVAGIIKTVMAMRHGIAPRTLHVDEPSSHVDWTAGAVELLTDARPWPETGRPYRAGVSAFGVSGTNAHVILESAPAPAEAEPSGTAPSPAAPVPVSGPLPLPVSARSEASLPAQVERLSAYVSGGADVAAVAHGLVHERAVFDHRAVLLGDTQVSGVAVDGRRTVFVFLGQGAQWAGMGVELMASEPVFAARMEECAQALLPHTGWDVREMLSAPDVADRVDVLQPASWAVAVSLAALWQAHGVSPDAVIG</sequence>
<dbReference type="Pfam" id="PF02801">
    <property type="entry name" value="Ketoacyl-synt_C"/>
    <property type="match status" value="1"/>
</dbReference>
<dbReference type="AlphaFoldDB" id="C4TD02"/>
<accession>C4TD02</accession>
<dbReference type="SUPFAM" id="SSF53901">
    <property type="entry name" value="Thiolase-like"/>
    <property type="match status" value="1"/>
</dbReference>
<dbReference type="InterPro" id="IPR014043">
    <property type="entry name" value="Acyl_transferase_dom"/>
</dbReference>
<dbReference type="SUPFAM" id="SSF52151">
    <property type="entry name" value="FabD/lysophospholipase-like"/>
    <property type="match status" value="1"/>
</dbReference>
<organism evidence="7">
    <name type="scientific">Streptomyces sp. ID05-A0445</name>
    <dbReference type="NCBI Taxonomy" id="516309"/>
    <lineage>
        <taxon>Bacteria</taxon>
        <taxon>Bacillati</taxon>
        <taxon>Actinomycetota</taxon>
        <taxon>Actinomycetes</taxon>
        <taxon>Kitasatosporales</taxon>
        <taxon>Streptomycetaceae</taxon>
        <taxon>Streptomyces</taxon>
    </lineage>
</organism>
<feature type="non-terminal residue" evidence="7">
    <location>
        <position position="1"/>
    </location>
</feature>
<dbReference type="EMBL" id="AB432101">
    <property type="protein sequence ID" value="BAH68138.1"/>
    <property type="molecule type" value="Genomic_DNA"/>
</dbReference>
<feature type="domain" description="Beta-ketoacyl synthase C-terminal" evidence="5">
    <location>
        <begin position="1"/>
        <end position="29"/>
    </location>
</feature>
<dbReference type="PANTHER" id="PTHR43775:SF51">
    <property type="entry name" value="INACTIVE PHENOLPHTHIOCEROL SYNTHESIS POLYKETIDE SYNTHASE TYPE I PKS1-RELATED"/>
    <property type="match status" value="1"/>
</dbReference>
<evidence type="ECO:0000259" key="4">
    <source>
        <dbReference type="Pfam" id="PF00698"/>
    </source>
</evidence>
<evidence type="ECO:0000256" key="1">
    <source>
        <dbReference type="ARBA" id="ARBA00022679"/>
    </source>
</evidence>
<name>C4TD02_9ACTN</name>
<dbReference type="Pfam" id="PF00698">
    <property type="entry name" value="Acyl_transf_1"/>
    <property type="match status" value="1"/>
</dbReference>
<dbReference type="Pfam" id="PF16197">
    <property type="entry name" value="KAsynt_C_assoc"/>
    <property type="match status" value="1"/>
</dbReference>
<feature type="domain" description="Malonyl-CoA:ACP transacylase (MAT)" evidence="4">
    <location>
        <begin position="171"/>
        <end position="257"/>
    </location>
</feature>
<evidence type="ECO:0000256" key="3">
    <source>
        <dbReference type="SAM" id="MobiDB-lite"/>
    </source>
</evidence>
<dbReference type="Gene3D" id="3.40.366.10">
    <property type="entry name" value="Malonyl-Coenzyme A Acyl Carrier Protein, domain 2"/>
    <property type="match status" value="1"/>
</dbReference>
<dbReference type="Gene3D" id="3.40.47.10">
    <property type="match status" value="1"/>
</dbReference>
<dbReference type="InterPro" id="IPR032821">
    <property type="entry name" value="PKS_assoc"/>
</dbReference>
<evidence type="ECO:0000256" key="2">
    <source>
        <dbReference type="ARBA" id="ARBA00023268"/>
    </source>
</evidence>
<dbReference type="InterPro" id="IPR014031">
    <property type="entry name" value="Ketoacyl_synth_C"/>
</dbReference>
<dbReference type="GO" id="GO:0004312">
    <property type="term" value="F:fatty acid synthase activity"/>
    <property type="evidence" value="ECO:0007669"/>
    <property type="project" value="TreeGrafter"/>
</dbReference>
<keyword evidence="1" id="KW-0808">Transferase</keyword>
<evidence type="ECO:0000313" key="7">
    <source>
        <dbReference type="EMBL" id="BAH68138.1"/>
    </source>
</evidence>